<feature type="repeat" description="ANK" evidence="7">
    <location>
        <begin position="178"/>
        <end position="210"/>
    </location>
</feature>
<comment type="caution">
    <text evidence="8">The sequence shown here is derived from an EMBL/GenBank/DDBJ whole genome shotgun (WGS) entry which is preliminary data.</text>
</comment>
<keyword evidence="2" id="KW-0677">Repeat</keyword>
<keyword evidence="9" id="KW-1185">Reference proteome</keyword>
<evidence type="ECO:0000256" key="3">
    <source>
        <dbReference type="ARBA" id="ARBA00022786"/>
    </source>
</evidence>
<feature type="repeat" description="ANK" evidence="7">
    <location>
        <begin position="79"/>
        <end position="111"/>
    </location>
</feature>
<protein>
    <recommendedName>
        <fullName evidence="6">Protein fem-1 homolog B</fullName>
    </recommendedName>
</protein>
<dbReference type="PROSITE" id="PS50088">
    <property type="entry name" value="ANK_REPEAT"/>
    <property type="match status" value="6"/>
</dbReference>
<feature type="repeat" description="ANK" evidence="7">
    <location>
        <begin position="521"/>
        <end position="557"/>
    </location>
</feature>
<dbReference type="Proteomes" id="UP001378592">
    <property type="component" value="Unassembled WGS sequence"/>
</dbReference>
<proteinExistence type="inferred from homology"/>
<name>A0AAN9VHA4_9ORTH</name>
<dbReference type="Pfam" id="PF12796">
    <property type="entry name" value="Ank_2"/>
    <property type="match status" value="3"/>
</dbReference>
<dbReference type="SUPFAM" id="SSF48403">
    <property type="entry name" value="Ankyrin repeat"/>
    <property type="match status" value="2"/>
</dbReference>
<reference evidence="8 9" key="1">
    <citation type="submission" date="2024-03" db="EMBL/GenBank/DDBJ databases">
        <title>The genome assembly and annotation of the cricket Gryllus longicercus Weissman &amp; Gray.</title>
        <authorList>
            <person name="Szrajer S."/>
            <person name="Gray D."/>
            <person name="Ylla G."/>
        </authorList>
    </citation>
    <scope>NUCLEOTIDE SEQUENCE [LARGE SCALE GENOMIC DNA]</scope>
    <source>
        <strain evidence="8">DAG 2021-001</strain>
        <tissue evidence="8">Whole body minus gut</tissue>
    </source>
</reference>
<evidence type="ECO:0000256" key="7">
    <source>
        <dbReference type="PROSITE-ProRule" id="PRU00023"/>
    </source>
</evidence>
<evidence type="ECO:0000313" key="8">
    <source>
        <dbReference type="EMBL" id="KAK7863046.1"/>
    </source>
</evidence>
<evidence type="ECO:0000256" key="1">
    <source>
        <dbReference type="ARBA" id="ARBA00004906"/>
    </source>
</evidence>
<dbReference type="InterPro" id="IPR002110">
    <property type="entry name" value="Ankyrin_rpt"/>
</dbReference>
<organism evidence="8 9">
    <name type="scientific">Gryllus longicercus</name>
    <dbReference type="NCBI Taxonomy" id="2509291"/>
    <lineage>
        <taxon>Eukaryota</taxon>
        <taxon>Metazoa</taxon>
        <taxon>Ecdysozoa</taxon>
        <taxon>Arthropoda</taxon>
        <taxon>Hexapoda</taxon>
        <taxon>Insecta</taxon>
        <taxon>Pterygota</taxon>
        <taxon>Neoptera</taxon>
        <taxon>Polyneoptera</taxon>
        <taxon>Orthoptera</taxon>
        <taxon>Ensifera</taxon>
        <taxon>Gryllidea</taxon>
        <taxon>Grylloidea</taxon>
        <taxon>Gryllidae</taxon>
        <taxon>Gryllinae</taxon>
        <taxon>Gryllus</taxon>
    </lineage>
</organism>
<evidence type="ECO:0000313" key="9">
    <source>
        <dbReference type="Proteomes" id="UP001378592"/>
    </source>
</evidence>
<feature type="repeat" description="ANK" evidence="7">
    <location>
        <begin position="145"/>
        <end position="177"/>
    </location>
</feature>
<comment type="similarity">
    <text evidence="5">Belongs to the fem-1 family.</text>
</comment>
<dbReference type="Gene3D" id="1.25.40.10">
    <property type="entry name" value="Tetratricopeptide repeat domain"/>
    <property type="match status" value="1"/>
</dbReference>
<evidence type="ECO:0000256" key="6">
    <source>
        <dbReference type="ARBA" id="ARBA00072197"/>
    </source>
</evidence>
<feature type="repeat" description="ANK" evidence="7">
    <location>
        <begin position="478"/>
        <end position="520"/>
    </location>
</feature>
<dbReference type="Gene3D" id="1.25.40.20">
    <property type="entry name" value="Ankyrin repeat-containing domain"/>
    <property type="match status" value="2"/>
</dbReference>
<dbReference type="PROSITE" id="PS50297">
    <property type="entry name" value="ANK_REP_REGION"/>
    <property type="match status" value="5"/>
</dbReference>
<keyword evidence="4 7" id="KW-0040">ANK repeat</keyword>
<dbReference type="SMART" id="SM00248">
    <property type="entry name" value="ANK"/>
    <property type="match status" value="7"/>
</dbReference>
<dbReference type="InterPro" id="IPR011990">
    <property type="entry name" value="TPR-like_helical_dom_sf"/>
</dbReference>
<evidence type="ECO:0000256" key="5">
    <source>
        <dbReference type="ARBA" id="ARBA00038500"/>
    </source>
</evidence>
<dbReference type="PRINTS" id="PR01415">
    <property type="entry name" value="ANKYRIN"/>
</dbReference>
<feature type="repeat" description="ANK" evidence="7">
    <location>
        <begin position="112"/>
        <end position="144"/>
    </location>
</feature>
<gene>
    <name evidence="8" type="ORF">R5R35_013980</name>
</gene>
<dbReference type="InterPro" id="IPR036770">
    <property type="entry name" value="Ankyrin_rpt-contain_sf"/>
</dbReference>
<evidence type="ECO:0000256" key="4">
    <source>
        <dbReference type="ARBA" id="ARBA00023043"/>
    </source>
</evidence>
<dbReference type="PANTHER" id="PTHR24173">
    <property type="entry name" value="ANKYRIN REPEAT CONTAINING"/>
    <property type="match status" value="1"/>
</dbReference>
<keyword evidence="3" id="KW-0833">Ubl conjugation pathway</keyword>
<dbReference type="PANTHER" id="PTHR24173:SF78">
    <property type="entry name" value="PROTEIN FEM-1 HOMOLOG B"/>
    <property type="match status" value="1"/>
</dbReference>
<dbReference type="AlphaFoldDB" id="A0AAN9VHA4"/>
<dbReference type="EMBL" id="JAZDUA010000244">
    <property type="protein sequence ID" value="KAK7863046.1"/>
    <property type="molecule type" value="Genomic_DNA"/>
</dbReference>
<evidence type="ECO:0000256" key="2">
    <source>
        <dbReference type="ARBA" id="ARBA00022737"/>
    </source>
</evidence>
<sequence>MYPCWLFANRQCCPQETFRYYFDTLKLPLSDIDSRTCPPLIVAARNDSEKVVSTILKSDPKPDLEVEATLHFKGHNDIEGVTALWCAAGTGHFEIVKSLVEAGADVNHATKTNSTPIHVACYAGKLNIVKFLREHGADIQILENHGHTCLMAATYGGHMDVLLYLLDQGADCHRKTPCGNTALHIAAEYGNVHILVLLMKFGAVPTKNKNGLSPLLGTARSTFAYFLEYLVTLPEFSKEDKILALELLGAAFASDMYFYDLPSAYKYMRLSMELRFSDPEAPLPKVLGEPVAAYGNWVECQSLEELERIQHDAAALHMESLAVRERILGQRHPEVADAVEFRGTMFAEDGRYDRSAELWLHALHMRQRNKLSVSDDLTRFAKMFYKMLRRNMNLKFSLVRDVLTACLWELERNKETLAVTSLRRQMECYLEEFQNNIIALLSILVTVTKVMDSLTSSEKLSICRLIYQLNKAEIRAQNGLTLLHMCVYVDEYDDLDNIFPCAAVTRLLIECGADVNSVDIKGDTPLHIIAAHRNGHVAASIISLLIDSGAHVDVTNVFGETPFDTAYTDSALEMLQTQTPLSLKCLAARAVMDYNIPFEDHVPKTLIQFINLHGMSMKSQV</sequence>
<comment type="pathway">
    <text evidence="1">Protein modification; protein ubiquitination.</text>
</comment>
<accession>A0AAN9VHA4</accession>